<dbReference type="EMBL" id="KB644415">
    <property type="protein sequence ID" value="EPS34753.1"/>
    <property type="molecule type" value="Genomic_DNA"/>
</dbReference>
<name>S8B750_PENO1</name>
<evidence type="ECO:0000313" key="3">
    <source>
        <dbReference type="Proteomes" id="UP000019376"/>
    </source>
</evidence>
<protein>
    <submittedName>
        <fullName evidence="2">Uncharacterized protein</fullName>
    </submittedName>
</protein>
<dbReference type="HOGENOM" id="CLU_844950_0_0_1"/>
<feature type="compositionally biased region" description="Low complexity" evidence="1">
    <location>
        <begin position="12"/>
        <end position="30"/>
    </location>
</feature>
<organism evidence="2 3">
    <name type="scientific">Penicillium oxalicum (strain 114-2 / CGMCC 5302)</name>
    <name type="common">Penicillium decumbens</name>
    <dbReference type="NCBI Taxonomy" id="933388"/>
    <lineage>
        <taxon>Eukaryota</taxon>
        <taxon>Fungi</taxon>
        <taxon>Dikarya</taxon>
        <taxon>Ascomycota</taxon>
        <taxon>Pezizomycotina</taxon>
        <taxon>Eurotiomycetes</taxon>
        <taxon>Eurotiomycetidae</taxon>
        <taxon>Eurotiales</taxon>
        <taxon>Aspergillaceae</taxon>
        <taxon>Penicillium</taxon>
    </lineage>
</organism>
<feature type="region of interest" description="Disordered" evidence="1">
    <location>
        <begin position="1"/>
        <end position="141"/>
    </location>
</feature>
<proteinExistence type="predicted"/>
<feature type="compositionally biased region" description="Low complexity" evidence="1">
    <location>
        <begin position="56"/>
        <end position="72"/>
    </location>
</feature>
<dbReference type="OrthoDB" id="4365520at2759"/>
<accession>S8B750</accession>
<feature type="compositionally biased region" description="Polar residues" evidence="1">
    <location>
        <begin position="31"/>
        <end position="49"/>
    </location>
</feature>
<dbReference type="AlphaFoldDB" id="S8B750"/>
<gene>
    <name evidence="2" type="ORF">PDE_09717</name>
</gene>
<reference evidence="2 3" key="1">
    <citation type="journal article" date="2013" name="PLoS ONE">
        <title>Genomic and secretomic analyses reveal unique features of the lignocellulolytic enzyme system of Penicillium decumbens.</title>
        <authorList>
            <person name="Liu G."/>
            <person name="Zhang L."/>
            <person name="Wei X."/>
            <person name="Zou G."/>
            <person name="Qin Y."/>
            <person name="Ma L."/>
            <person name="Li J."/>
            <person name="Zheng H."/>
            <person name="Wang S."/>
            <person name="Wang C."/>
            <person name="Xun L."/>
            <person name="Zhao G.-P."/>
            <person name="Zhou Z."/>
            <person name="Qu Y."/>
        </authorList>
    </citation>
    <scope>NUCLEOTIDE SEQUENCE [LARGE SCALE GENOMIC DNA]</scope>
    <source>
        <strain evidence="3">114-2 / CGMCC 5302</strain>
    </source>
</reference>
<sequence>MSPNMTSKKISSKASNTASNEASSNATSKTPNNTSDKTPSKVSTKASSKPSDKTSTKASSNTSSSASASPKAKGTKRKGPNDLASTPQPPAKRAKVIASNEPLNAKATKRKERVEPTTSLEPPFKKTKVNPPTKSSNTARPVQANCPFSDAFFENMATVIVHGFPIIDFAIRHQCSFDDVADALSVVVMQPLCSPGETGLSASERARILIADWREDQARAVVKTSILRSPPATPPEPKDEDEDLEPVAKDRVELPPRRINGRSVPKRFQIYGEPESPDPMPVSQLDAMTDAEFEQAVSRGLFRELFQEDDERNQVACTRPGTIRTRPKR</sequence>
<dbReference type="Proteomes" id="UP000019376">
    <property type="component" value="Unassembled WGS sequence"/>
</dbReference>
<evidence type="ECO:0000313" key="2">
    <source>
        <dbReference type="EMBL" id="EPS34753.1"/>
    </source>
</evidence>
<feature type="region of interest" description="Disordered" evidence="1">
    <location>
        <begin position="227"/>
        <end position="246"/>
    </location>
</feature>
<feature type="compositionally biased region" description="Polar residues" evidence="1">
    <location>
        <begin position="130"/>
        <end position="140"/>
    </location>
</feature>
<evidence type="ECO:0000256" key="1">
    <source>
        <dbReference type="SAM" id="MobiDB-lite"/>
    </source>
</evidence>
<keyword evidence="3" id="KW-1185">Reference proteome</keyword>